<organism evidence="3 4">
    <name type="scientific">Gemmata obscuriglobus</name>
    <dbReference type="NCBI Taxonomy" id="114"/>
    <lineage>
        <taxon>Bacteria</taxon>
        <taxon>Pseudomonadati</taxon>
        <taxon>Planctomycetota</taxon>
        <taxon>Planctomycetia</taxon>
        <taxon>Gemmatales</taxon>
        <taxon>Gemmataceae</taxon>
        <taxon>Gemmata</taxon>
    </lineage>
</organism>
<feature type="domain" description="AAA+ ATPase" evidence="2">
    <location>
        <begin position="598"/>
        <end position="761"/>
    </location>
</feature>
<dbReference type="KEGG" id="gog:C1280_17235"/>
<dbReference type="InterPro" id="IPR003593">
    <property type="entry name" value="AAA+_ATPase"/>
</dbReference>
<dbReference type="InterPro" id="IPR052934">
    <property type="entry name" value="Methyl-DNA_Rec/Restrict_Enz"/>
</dbReference>
<dbReference type="AlphaFoldDB" id="A0A2Z3H119"/>
<dbReference type="InterPro" id="IPR011704">
    <property type="entry name" value="ATPase_dyneun-rel_AAA"/>
</dbReference>
<name>A0A2Z3H119_9BACT</name>
<dbReference type="PANTHER" id="PTHR37291">
    <property type="entry name" value="5-METHYLCYTOSINE-SPECIFIC RESTRICTION ENZYME B"/>
    <property type="match status" value="1"/>
</dbReference>
<dbReference type="GO" id="GO:0016887">
    <property type="term" value="F:ATP hydrolysis activity"/>
    <property type="evidence" value="ECO:0007669"/>
    <property type="project" value="InterPro"/>
</dbReference>
<evidence type="ECO:0000313" key="4">
    <source>
        <dbReference type="Proteomes" id="UP000245802"/>
    </source>
</evidence>
<feature type="region of interest" description="Disordered" evidence="1">
    <location>
        <begin position="851"/>
        <end position="874"/>
    </location>
</feature>
<dbReference type="InterPro" id="IPR027417">
    <property type="entry name" value="P-loop_NTPase"/>
</dbReference>
<sequence length="874" mass="97508">MSSGFRLRVLPLAPLLTAFRAARGVAPFASAPARLNVRFLDSATDEELATALDTFIRTTQPILFRPELVSQRVRLIRHALNHLVRASDPLPDRLAHCLTPGGVYTLPGLGPAFWSAILSRIDPDTGPVWCPATETGLQRLGMLRDGGADVRARFEAVSRGFDAVRRHAPDLPPFEVGQFLERVSRTRGREFPTGSVPDGAFAWAATPGRVEQAVREVRTRVPLAHRMRSTPDECLNAVREFAAASAAGDSPAAFGAFRTAFPDGRWETALPALDDAYLPALPENDRAALWCEVSAVLRDRFKVHPLELADVVTAVADARCPEPGGDGFAGFCSDTFAFLGELAEANAKDWMAEHRDRYQFVLREPLVELCEAVAERYIHPVLNREHGWDLECDARSGRAVTSICKNDFGRGGPYQPVQWITFYRKALANKRADAQFFVRVADDGVHYGFHLGRSAREAGKQFRRNIQEHADAIFRALHTGNVFAECRFWTDDDLTTEVAVRSAADLRAWAVHKTLAIGKRLPSESPLLRREDLTGEILLTFDRLLPAFACAAEGDPRALLSRRAGAPDGAPPYDPASFHRETFLSEVWLDRVLGLLRLKRQLVLQGVPGTGKTHVARCLARLLAGDRADCVRLVQFHPSYSYEEFVEGIRARPVEGSARGEIAFPVEDGLLCQFAEQARARPSEPHVLIVDELNRGNVSRIFGELLYLLEYRDQAITLPYSRREFRLPENVFVLATMNPLDRSAVSLDHALRRRFSFVDMPADAVVLASWLESRADAEPTDPTFNPRVVLLFEELNRRLARDLGPDRQIGHSFFMVPELDHDKLAAVWTHHVRPVLLDYLGGREERLADYTPERLVGAGERRRKPKPSVPNDEP</sequence>
<dbReference type="PANTHER" id="PTHR37291:SF1">
    <property type="entry name" value="TYPE IV METHYL-DIRECTED RESTRICTION ENZYME ECOKMCRB SUBUNIT"/>
    <property type="match status" value="1"/>
</dbReference>
<dbReference type="Proteomes" id="UP000245802">
    <property type="component" value="Chromosome"/>
</dbReference>
<gene>
    <name evidence="3" type="ORF">C1280_17235</name>
</gene>
<dbReference type="SMART" id="SM00382">
    <property type="entry name" value="AAA"/>
    <property type="match status" value="1"/>
</dbReference>
<dbReference type="SUPFAM" id="SSF52540">
    <property type="entry name" value="P-loop containing nucleoside triphosphate hydrolases"/>
    <property type="match status" value="1"/>
</dbReference>
<dbReference type="InterPro" id="IPR012808">
    <property type="entry name" value="CHP02453"/>
</dbReference>
<accession>A0A2Z3H119</accession>
<proteinExistence type="predicted"/>
<dbReference type="GO" id="GO:0005524">
    <property type="term" value="F:ATP binding"/>
    <property type="evidence" value="ECO:0007669"/>
    <property type="project" value="InterPro"/>
</dbReference>
<protein>
    <submittedName>
        <fullName evidence="3">DUF2461 domain-containing protein</fullName>
    </submittedName>
</protein>
<evidence type="ECO:0000313" key="3">
    <source>
        <dbReference type="EMBL" id="AWM38551.1"/>
    </source>
</evidence>
<dbReference type="Pfam" id="PF07728">
    <property type="entry name" value="AAA_5"/>
    <property type="match status" value="1"/>
</dbReference>
<dbReference type="Gene3D" id="3.40.50.300">
    <property type="entry name" value="P-loop containing nucleotide triphosphate hydrolases"/>
    <property type="match status" value="1"/>
</dbReference>
<evidence type="ECO:0000259" key="2">
    <source>
        <dbReference type="SMART" id="SM00382"/>
    </source>
</evidence>
<dbReference type="Pfam" id="PF09365">
    <property type="entry name" value="DUF2461"/>
    <property type="match status" value="1"/>
</dbReference>
<dbReference type="CDD" id="cd00009">
    <property type="entry name" value="AAA"/>
    <property type="match status" value="1"/>
</dbReference>
<evidence type="ECO:0000256" key="1">
    <source>
        <dbReference type="SAM" id="MobiDB-lite"/>
    </source>
</evidence>
<reference evidence="3 4" key="1">
    <citation type="submission" date="2018-01" db="EMBL/GenBank/DDBJ databases">
        <title>G. obscuriglobus.</title>
        <authorList>
            <person name="Franke J."/>
            <person name="Blomberg W."/>
            <person name="Selmecki A."/>
        </authorList>
    </citation>
    <scope>NUCLEOTIDE SEQUENCE [LARGE SCALE GENOMIC DNA]</scope>
    <source>
        <strain evidence="3 4">DSM 5831</strain>
    </source>
</reference>
<dbReference type="OrthoDB" id="9781481at2"/>
<keyword evidence="4" id="KW-1185">Reference proteome</keyword>
<dbReference type="EMBL" id="CP025958">
    <property type="protein sequence ID" value="AWM38551.1"/>
    <property type="molecule type" value="Genomic_DNA"/>
</dbReference>